<sequence length="109" mass="12169">MDNKTLSIVSYITLIGWLVAFFVGKEKANDLLKYHLRQSFGVLILSFVLSLVIRVIAGIFPIIAGMIALVLYLIILLYMIMGILNAAGEKKKPLPLIGEWSDKTLSFIK</sequence>
<evidence type="ECO:0000256" key="1">
    <source>
        <dbReference type="ARBA" id="ARBA00004141"/>
    </source>
</evidence>
<dbReference type="Proteomes" id="UP000069030">
    <property type="component" value="Chromosome"/>
</dbReference>
<evidence type="ECO:0000313" key="6">
    <source>
        <dbReference type="Proteomes" id="UP000069030"/>
    </source>
</evidence>
<dbReference type="KEGG" id="mod:AS202_05825"/>
<name>A0A0S7E5W3_9FLAO</name>
<dbReference type="AlphaFoldDB" id="A0A0S7E5W3"/>
<organism evidence="5 6">
    <name type="scientific">Myroides odoratimimus</name>
    <dbReference type="NCBI Taxonomy" id="76832"/>
    <lineage>
        <taxon>Bacteria</taxon>
        <taxon>Pseudomonadati</taxon>
        <taxon>Bacteroidota</taxon>
        <taxon>Flavobacteriia</taxon>
        <taxon>Flavobacteriales</taxon>
        <taxon>Flavobacteriaceae</taxon>
        <taxon>Myroides</taxon>
    </lineage>
</organism>
<evidence type="ECO:0000256" key="4">
    <source>
        <dbReference type="ARBA" id="ARBA00023136"/>
    </source>
</evidence>
<reference evidence="5 6" key="1">
    <citation type="journal article" date="2016" name="J. Zhejiang Univ. Sci. B">
        <title>Antibiotic resistance mechanisms of Myroides sp.</title>
        <authorList>
            <person name="Hu S."/>
            <person name="Yuan S."/>
            <person name="Qu H."/>
            <person name="Jiang T."/>
            <person name="Zhou Y."/>
            <person name="Wang M."/>
            <person name="Ming D."/>
        </authorList>
    </citation>
    <scope>NUCLEOTIDE SEQUENCE [LARGE SCALE GENOMIC DNA]</scope>
    <source>
        <strain evidence="5 6">PR63039</strain>
    </source>
</reference>
<evidence type="ECO:0000256" key="3">
    <source>
        <dbReference type="ARBA" id="ARBA00022989"/>
    </source>
</evidence>
<keyword evidence="3" id="KW-1133">Transmembrane helix</keyword>
<keyword evidence="2" id="KW-0812">Transmembrane</keyword>
<keyword evidence="4" id="KW-0472">Membrane</keyword>
<dbReference type="EMBL" id="CP013690">
    <property type="protein sequence ID" value="ALU25680.1"/>
    <property type="molecule type" value="Genomic_DNA"/>
</dbReference>
<evidence type="ECO:0000256" key="2">
    <source>
        <dbReference type="ARBA" id="ARBA00022692"/>
    </source>
</evidence>
<evidence type="ECO:0000313" key="5">
    <source>
        <dbReference type="EMBL" id="ALU25680.1"/>
    </source>
</evidence>
<dbReference type="Pfam" id="PF09685">
    <property type="entry name" value="MamF_MmsF"/>
    <property type="match status" value="1"/>
</dbReference>
<accession>A0A0S7E5W3</accession>
<dbReference type="RefSeq" id="WP_006257858.1">
    <property type="nucleotide sequence ID" value="NZ_BCMQ01000002.1"/>
</dbReference>
<gene>
    <name evidence="5" type="ORF">AS202_05825</name>
</gene>
<comment type="subcellular location">
    <subcellularLocation>
        <location evidence="1">Membrane</location>
        <topology evidence="1">Multi-pass membrane protein</topology>
    </subcellularLocation>
</comment>
<proteinExistence type="predicted"/>
<dbReference type="eggNOG" id="COG4818">
    <property type="taxonomic scope" value="Bacteria"/>
</dbReference>
<protein>
    <submittedName>
        <fullName evidence="5">Import component protein</fullName>
    </submittedName>
</protein>
<dbReference type="InterPro" id="IPR019109">
    <property type="entry name" value="MamF_MmsF"/>
</dbReference>